<evidence type="ECO:0000313" key="1">
    <source>
        <dbReference type="EMBL" id="GAA4898188.1"/>
    </source>
</evidence>
<dbReference type="Proteomes" id="UP001500433">
    <property type="component" value="Unassembled WGS sequence"/>
</dbReference>
<dbReference type="EMBL" id="BAABJH010000006">
    <property type="protein sequence ID" value="GAA4898188.1"/>
    <property type="molecule type" value="Genomic_DNA"/>
</dbReference>
<reference evidence="2" key="1">
    <citation type="journal article" date="2019" name="Int. J. Syst. Evol. Microbiol.">
        <title>The Global Catalogue of Microorganisms (GCM) 10K type strain sequencing project: providing services to taxonomists for standard genome sequencing and annotation.</title>
        <authorList>
            <consortium name="The Broad Institute Genomics Platform"/>
            <consortium name="The Broad Institute Genome Sequencing Center for Infectious Disease"/>
            <person name="Wu L."/>
            <person name="Ma J."/>
        </authorList>
    </citation>
    <scope>NUCLEOTIDE SEQUENCE [LARGE SCALE GENOMIC DNA]</scope>
    <source>
        <strain evidence="2">JCM 18274</strain>
    </source>
</reference>
<accession>A0ABP9FBZ5</accession>
<keyword evidence="2" id="KW-1185">Reference proteome</keyword>
<comment type="caution">
    <text evidence="1">The sequence shown here is derived from an EMBL/GenBank/DDBJ whole genome shotgun (WGS) entry which is preliminary data.</text>
</comment>
<evidence type="ECO:0000313" key="2">
    <source>
        <dbReference type="Proteomes" id="UP001500433"/>
    </source>
</evidence>
<organism evidence="1 2">
    <name type="scientific">Flaviramulus aquimarinus</name>
    <dbReference type="NCBI Taxonomy" id="1170456"/>
    <lineage>
        <taxon>Bacteria</taxon>
        <taxon>Pseudomonadati</taxon>
        <taxon>Bacteroidota</taxon>
        <taxon>Flavobacteriia</taxon>
        <taxon>Flavobacteriales</taxon>
        <taxon>Flavobacteriaceae</taxon>
        <taxon>Flaviramulus</taxon>
    </lineage>
</organism>
<name>A0ABP9FBZ5_9FLAO</name>
<gene>
    <name evidence="1" type="ORF">GCM10023311_23780</name>
</gene>
<proteinExistence type="predicted"/>
<protein>
    <submittedName>
        <fullName evidence="1">Uncharacterized protein</fullName>
    </submittedName>
</protein>
<sequence>MKMFSLVKKPTEINIKNNIIFPVKYPKPYSVNLCISVTIIEIILISKTREMIIEM</sequence>